<feature type="compositionally biased region" description="Low complexity" evidence="10">
    <location>
        <begin position="7"/>
        <end position="20"/>
    </location>
</feature>
<feature type="compositionally biased region" description="Polar residues" evidence="10">
    <location>
        <begin position="98"/>
        <end position="114"/>
    </location>
</feature>
<feature type="region of interest" description="Disordered" evidence="10">
    <location>
        <begin position="98"/>
        <end position="117"/>
    </location>
</feature>
<gene>
    <name evidence="12" type="ORF">ES288_D11G224400v1</name>
</gene>
<evidence type="ECO:0000256" key="10">
    <source>
        <dbReference type="SAM" id="MobiDB-lite"/>
    </source>
</evidence>
<dbReference type="FunFam" id="3.30.40.10:FF:000309">
    <property type="entry name" value="E3 ubiquitin-protein ligase MBR2"/>
    <property type="match status" value="1"/>
</dbReference>
<dbReference type="SMART" id="SM00184">
    <property type="entry name" value="RING"/>
    <property type="match status" value="1"/>
</dbReference>
<evidence type="ECO:0000256" key="1">
    <source>
        <dbReference type="ARBA" id="ARBA00000900"/>
    </source>
</evidence>
<evidence type="ECO:0000256" key="3">
    <source>
        <dbReference type="ARBA" id="ARBA00012483"/>
    </source>
</evidence>
<evidence type="ECO:0000256" key="4">
    <source>
        <dbReference type="ARBA" id="ARBA00022679"/>
    </source>
</evidence>
<dbReference type="SUPFAM" id="SSF57850">
    <property type="entry name" value="RING/U-box"/>
    <property type="match status" value="1"/>
</dbReference>
<dbReference type="GO" id="GO:0008270">
    <property type="term" value="F:zinc ion binding"/>
    <property type="evidence" value="ECO:0007669"/>
    <property type="project" value="UniProtKB-KW"/>
</dbReference>
<evidence type="ECO:0000313" key="13">
    <source>
        <dbReference type="Proteomes" id="UP000323506"/>
    </source>
</evidence>
<dbReference type="GO" id="GO:0010228">
    <property type="term" value="P:vegetative to reproductive phase transition of meristem"/>
    <property type="evidence" value="ECO:0007669"/>
    <property type="project" value="UniProtKB-ARBA"/>
</dbReference>
<dbReference type="EMBL" id="CM017711">
    <property type="protein sequence ID" value="TYG46039.1"/>
    <property type="molecule type" value="Genomic_DNA"/>
</dbReference>
<evidence type="ECO:0000256" key="2">
    <source>
        <dbReference type="ARBA" id="ARBA00004906"/>
    </source>
</evidence>
<organism evidence="12 13">
    <name type="scientific">Gossypium darwinii</name>
    <name type="common">Darwin's cotton</name>
    <name type="synonym">Gossypium barbadense var. darwinii</name>
    <dbReference type="NCBI Taxonomy" id="34276"/>
    <lineage>
        <taxon>Eukaryota</taxon>
        <taxon>Viridiplantae</taxon>
        <taxon>Streptophyta</taxon>
        <taxon>Embryophyta</taxon>
        <taxon>Tracheophyta</taxon>
        <taxon>Spermatophyta</taxon>
        <taxon>Magnoliopsida</taxon>
        <taxon>eudicotyledons</taxon>
        <taxon>Gunneridae</taxon>
        <taxon>Pentapetalae</taxon>
        <taxon>rosids</taxon>
        <taxon>malvids</taxon>
        <taxon>Malvales</taxon>
        <taxon>Malvaceae</taxon>
        <taxon>Malvoideae</taxon>
        <taxon>Gossypium</taxon>
    </lineage>
</organism>
<dbReference type="EC" id="2.3.2.27" evidence="3"/>
<comment type="catalytic activity">
    <reaction evidence="1">
        <text>S-ubiquitinyl-[E2 ubiquitin-conjugating enzyme]-L-cysteine + [acceptor protein]-L-lysine = [E2 ubiquitin-conjugating enzyme]-L-cysteine + N(6)-ubiquitinyl-[acceptor protein]-L-lysine.</text>
        <dbReference type="EC" id="2.3.2.27"/>
    </reaction>
</comment>
<accession>A0A5D2ANK5</accession>
<dbReference type="PANTHER" id="PTHR22937:SF199">
    <property type="entry name" value="RING-TYPE E3 UBIQUITIN TRANSFERASE"/>
    <property type="match status" value="1"/>
</dbReference>
<dbReference type="AlphaFoldDB" id="A0A5D2ANK5"/>
<name>A0A5D2ANK5_GOSDA</name>
<evidence type="ECO:0000259" key="11">
    <source>
        <dbReference type="PROSITE" id="PS50089"/>
    </source>
</evidence>
<evidence type="ECO:0000256" key="9">
    <source>
        <dbReference type="PROSITE-ProRule" id="PRU00175"/>
    </source>
</evidence>
<proteinExistence type="predicted"/>
<feature type="region of interest" description="Disordered" evidence="10">
    <location>
        <begin position="1"/>
        <end position="23"/>
    </location>
</feature>
<dbReference type="InterPro" id="IPR001841">
    <property type="entry name" value="Znf_RING"/>
</dbReference>
<keyword evidence="4" id="KW-0808">Transferase</keyword>
<keyword evidence="13" id="KW-1185">Reference proteome</keyword>
<sequence>MQGQGSGSNSFPSGNFYSNGHLRSGHRNVVPDALVHDRNGHTSMRWIGQPNSSLDTQNHAGFSQFLGDDFGFSPLGDQVGMNQRSVPTINPFLENNSGIAGNGHNSSENGSIGSSLFPRREAGSGLLQQQRNLDLNAVVHEGRRFDAGQGNGPYLSLDLFRAGTRTTAGDHDRIQTFGGSSSNLAMTYSGIARYILEENRIRDGLPANGQTRLLCKRKALEYATGGSSSSARQAANSHQPGTNIGQHNVRNYLSAVNSFNSGHSRHGAASPIPSNFYQVSTEVRQADNFGRNTRLRRTASQPVPTSANLQAWNSINSNAQPTSQCPVTLTSLAPAPVLANPAMQHQTMQVSNSLQAPLPSRYWNGTTMSRVGPSISRYQTLLRQENNLRNNRRNMMIYLANMQANLNLANENSNFIGNVASSSRIQSGPGMHLPYSSIRSPHPNMVEQYRQRLQHISNPSDPWRQGNNNTIHSGASLVVQDMDVSVRDGNPRRAQLPMRLVPRAEEQAGHNYRLSLTEQSQTAAQRSRPISEVRNALGHVRRHGGLRPEDVMVIGCSCFVFYGIPEVPVILEQMRLDVDNMSNEELQNLEEQIGNFGTGLSEEAILGNLRRQKYQSITMGPPAETEPCCICQEDYANGEELGKLDCGHDFHFSCIKQWLVQKNSCPICKKTALAI</sequence>
<dbReference type="InterPro" id="IPR045191">
    <property type="entry name" value="MBR1/2-like"/>
</dbReference>
<dbReference type="PANTHER" id="PTHR22937">
    <property type="entry name" value="E3 UBIQUITIN-PROTEIN LIGASE RNF165"/>
    <property type="match status" value="1"/>
</dbReference>
<evidence type="ECO:0000256" key="5">
    <source>
        <dbReference type="ARBA" id="ARBA00022723"/>
    </source>
</evidence>
<evidence type="ECO:0000256" key="7">
    <source>
        <dbReference type="ARBA" id="ARBA00022786"/>
    </source>
</evidence>
<feature type="domain" description="RING-type" evidence="11">
    <location>
        <begin position="628"/>
        <end position="669"/>
    </location>
</feature>
<feature type="region of interest" description="Disordered" evidence="10">
    <location>
        <begin position="225"/>
        <end position="246"/>
    </location>
</feature>
<keyword evidence="6 9" id="KW-0863">Zinc-finger</keyword>
<keyword evidence="5" id="KW-0479">Metal-binding</keyword>
<keyword evidence="7" id="KW-0833">Ubl conjugation pathway</keyword>
<protein>
    <recommendedName>
        <fullName evidence="3">RING-type E3 ubiquitin transferase</fullName>
        <ecNumber evidence="3">2.3.2.27</ecNumber>
    </recommendedName>
</protein>
<dbReference type="Pfam" id="PF13639">
    <property type="entry name" value="zf-RING_2"/>
    <property type="match status" value="1"/>
</dbReference>
<dbReference type="Gene3D" id="3.30.40.10">
    <property type="entry name" value="Zinc/RING finger domain, C3HC4 (zinc finger)"/>
    <property type="match status" value="1"/>
</dbReference>
<keyword evidence="8" id="KW-0862">Zinc</keyword>
<comment type="pathway">
    <text evidence="2">Protein modification; protein ubiquitination.</text>
</comment>
<dbReference type="InterPro" id="IPR013083">
    <property type="entry name" value="Znf_RING/FYVE/PHD"/>
</dbReference>
<dbReference type="Proteomes" id="UP000323506">
    <property type="component" value="Chromosome D11"/>
</dbReference>
<evidence type="ECO:0000313" key="12">
    <source>
        <dbReference type="EMBL" id="TYG46039.1"/>
    </source>
</evidence>
<reference evidence="12 13" key="1">
    <citation type="submission" date="2019-06" db="EMBL/GenBank/DDBJ databases">
        <title>WGS assembly of Gossypium darwinii.</title>
        <authorList>
            <person name="Chen Z.J."/>
            <person name="Sreedasyam A."/>
            <person name="Ando A."/>
            <person name="Song Q."/>
            <person name="De L."/>
            <person name="Hulse-Kemp A."/>
            <person name="Ding M."/>
            <person name="Ye W."/>
            <person name="Kirkbride R."/>
            <person name="Jenkins J."/>
            <person name="Plott C."/>
            <person name="Lovell J."/>
            <person name="Lin Y.-M."/>
            <person name="Vaughn R."/>
            <person name="Liu B."/>
            <person name="Li W."/>
            <person name="Simpson S."/>
            <person name="Scheffler B."/>
            <person name="Saski C."/>
            <person name="Grover C."/>
            <person name="Hu G."/>
            <person name="Conover J."/>
            <person name="Carlson J."/>
            <person name="Shu S."/>
            <person name="Boston L."/>
            <person name="Williams M."/>
            <person name="Peterson D."/>
            <person name="Mcgee K."/>
            <person name="Jones D."/>
            <person name="Wendel J."/>
            <person name="Stelly D."/>
            <person name="Grimwood J."/>
            <person name="Schmutz J."/>
        </authorList>
    </citation>
    <scope>NUCLEOTIDE SEQUENCE [LARGE SCALE GENOMIC DNA]</scope>
    <source>
        <strain evidence="12">1808015.09</strain>
    </source>
</reference>
<dbReference type="GO" id="GO:0043161">
    <property type="term" value="P:proteasome-mediated ubiquitin-dependent protein catabolic process"/>
    <property type="evidence" value="ECO:0007669"/>
    <property type="project" value="UniProtKB-ARBA"/>
</dbReference>
<evidence type="ECO:0000256" key="8">
    <source>
        <dbReference type="ARBA" id="ARBA00022833"/>
    </source>
</evidence>
<evidence type="ECO:0000256" key="6">
    <source>
        <dbReference type="ARBA" id="ARBA00022771"/>
    </source>
</evidence>
<dbReference type="GO" id="GO:0061630">
    <property type="term" value="F:ubiquitin protein ligase activity"/>
    <property type="evidence" value="ECO:0007669"/>
    <property type="project" value="UniProtKB-EC"/>
</dbReference>
<dbReference type="PROSITE" id="PS50089">
    <property type="entry name" value="ZF_RING_2"/>
    <property type="match status" value="1"/>
</dbReference>